<accession>A0A6A0AK05</accession>
<sequence length="184" mass="20086">MLMLRGGLKRHPLLVGSSRAGSGMKPIHQQCGHYAAGHPRHWPRNSLFDTVFDPLHVILSPLGSTSHYGVASRHVRAEQPLLPSDSQLAYTSQVLGCYEDQHQTHSSPRLFPAGVQQGNQLLKTVSKRMPSKRYQCTAQPSPAWFGAMGHRQQGKVLSSPVMSVSYSKEVQPVLACCAHSIGGV</sequence>
<comment type="caution">
    <text evidence="1">The sequence shown here is derived from an EMBL/GenBank/DDBJ whole genome shotgun (WGS) entry which is preliminary data.</text>
</comment>
<organism evidence="1 2">
    <name type="scientific">Haematococcus lacustris</name>
    <name type="common">Green alga</name>
    <name type="synonym">Haematococcus pluvialis</name>
    <dbReference type="NCBI Taxonomy" id="44745"/>
    <lineage>
        <taxon>Eukaryota</taxon>
        <taxon>Viridiplantae</taxon>
        <taxon>Chlorophyta</taxon>
        <taxon>core chlorophytes</taxon>
        <taxon>Chlorophyceae</taxon>
        <taxon>CS clade</taxon>
        <taxon>Chlamydomonadales</taxon>
        <taxon>Haematococcaceae</taxon>
        <taxon>Haematococcus</taxon>
    </lineage>
</organism>
<gene>
    <name evidence="1" type="ORF">HaLaN_32112</name>
</gene>
<keyword evidence="2" id="KW-1185">Reference proteome</keyword>
<name>A0A6A0AK05_HAELA</name>
<dbReference type="AlphaFoldDB" id="A0A6A0AK05"/>
<dbReference type="Proteomes" id="UP000485058">
    <property type="component" value="Unassembled WGS sequence"/>
</dbReference>
<dbReference type="EMBL" id="BLLF01007204">
    <property type="protein sequence ID" value="GFH32825.1"/>
    <property type="molecule type" value="Genomic_DNA"/>
</dbReference>
<evidence type="ECO:0000313" key="1">
    <source>
        <dbReference type="EMBL" id="GFH32825.1"/>
    </source>
</evidence>
<evidence type="ECO:0000313" key="2">
    <source>
        <dbReference type="Proteomes" id="UP000485058"/>
    </source>
</evidence>
<reference evidence="1 2" key="1">
    <citation type="submission" date="2020-02" db="EMBL/GenBank/DDBJ databases">
        <title>Draft genome sequence of Haematococcus lacustris strain NIES-144.</title>
        <authorList>
            <person name="Morimoto D."/>
            <person name="Nakagawa S."/>
            <person name="Yoshida T."/>
            <person name="Sawayama S."/>
        </authorList>
    </citation>
    <scope>NUCLEOTIDE SEQUENCE [LARGE SCALE GENOMIC DNA]</scope>
    <source>
        <strain evidence="1 2">NIES-144</strain>
    </source>
</reference>
<proteinExistence type="predicted"/>
<protein>
    <submittedName>
        <fullName evidence="1">Uncharacterized protein</fullName>
    </submittedName>
</protein>